<reference evidence="2 3" key="1">
    <citation type="submission" date="2017-11" db="EMBL/GenBank/DDBJ databases">
        <title>De-novo sequencing of pomegranate (Punica granatum L.) genome.</title>
        <authorList>
            <person name="Akparov Z."/>
            <person name="Amiraslanov A."/>
            <person name="Hajiyeva S."/>
            <person name="Abbasov M."/>
            <person name="Kaur K."/>
            <person name="Hamwieh A."/>
            <person name="Solovyev V."/>
            <person name="Salamov A."/>
            <person name="Braich B."/>
            <person name="Kosarev P."/>
            <person name="Mahmoud A."/>
            <person name="Hajiyev E."/>
            <person name="Babayeva S."/>
            <person name="Izzatullayeva V."/>
            <person name="Mammadov A."/>
            <person name="Mammadov A."/>
            <person name="Sharifova S."/>
            <person name="Ojaghi J."/>
            <person name="Eynullazada K."/>
            <person name="Bayramov B."/>
            <person name="Abdulazimova A."/>
            <person name="Shahmuradov I."/>
        </authorList>
    </citation>
    <scope>NUCLEOTIDE SEQUENCE [LARGE SCALE GENOMIC DNA]</scope>
    <source>
        <strain evidence="3">cv. AG2017</strain>
        <tissue evidence="2">Leaf</tissue>
    </source>
</reference>
<proteinExistence type="predicted"/>
<evidence type="ECO:0000256" key="1">
    <source>
        <dbReference type="SAM" id="MobiDB-lite"/>
    </source>
</evidence>
<accession>A0A2I0INM0</accession>
<dbReference type="Proteomes" id="UP000233551">
    <property type="component" value="Unassembled WGS sequence"/>
</dbReference>
<dbReference type="EMBL" id="PGOL01002740">
    <property type="protein sequence ID" value="PKI45290.1"/>
    <property type="molecule type" value="Genomic_DNA"/>
</dbReference>
<organism evidence="2 3">
    <name type="scientific">Punica granatum</name>
    <name type="common">Pomegranate</name>
    <dbReference type="NCBI Taxonomy" id="22663"/>
    <lineage>
        <taxon>Eukaryota</taxon>
        <taxon>Viridiplantae</taxon>
        <taxon>Streptophyta</taxon>
        <taxon>Embryophyta</taxon>
        <taxon>Tracheophyta</taxon>
        <taxon>Spermatophyta</taxon>
        <taxon>Magnoliopsida</taxon>
        <taxon>eudicotyledons</taxon>
        <taxon>Gunneridae</taxon>
        <taxon>Pentapetalae</taxon>
        <taxon>rosids</taxon>
        <taxon>malvids</taxon>
        <taxon>Myrtales</taxon>
        <taxon>Lythraceae</taxon>
        <taxon>Punica</taxon>
    </lineage>
</organism>
<protein>
    <submittedName>
        <fullName evidence="2">Uncharacterized protein</fullName>
    </submittedName>
</protein>
<comment type="caution">
    <text evidence="2">The sequence shown here is derived from an EMBL/GenBank/DDBJ whole genome shotgun (WGS) entry which is preliminary data.</text>
</comment>
<evidence type="ECO:0000313" key="3">
    <source>
        <dbReference type="Proteomes" id="UP000233551"/>
    </source>
</evidence>
<feature type="region of interest" description="Disordered" evidence="1">
    <location>
        <begin position="35"/>
        <end position="74"/>
    </location>
</feature>
<feature type="compositionally biased region" description="Basic and acidic residues" evidence="1">
    <location>
        <begin position="51"/>
        <end position="74"/>
    </location>
</feature>
<sequence length="74" mass="8386">MDLAMVRGIMLGQDKLLVSMQKMKVHLDNGRRMTYQVSGGKHTLEGQRLQKRSEGRQEGHNKEPEKPDAQHTSG</sequence>
<gene>
    <name evidence="2" type="ORF">CRG98_034319</name>
</gene>
<dbReference type="AlphaFoldDB" id="A0A2I0INM0"/>
<name>A0A2I0INM0_PUNGR</name>
<evidence type="ECO:0000313" key="2">
    <source>
        <dbReference type="EMBL" id="PKI45290.1"/>
    </source>
</evidence>
<keyword evidence="3" id="KW-1185">Reference proteome</keyword>